<keyword evidence="1" id="KW-1133">Transmembrane helix</keyword>
<feature type="transmembrane region" description="Helical" evidence="1">
    <location>
        <begin position="45"/>
        <end position="66"/>
    </location>
</feature>
<organism evidence="2 3">
    <name type="scientific">Salinithrix halophila</name>
    <dbReference type="NCBI Taxonomy" id="1485204"/>
    <lineage>
        <taxon>Bacteria</taxon>
        <taxon>Bacillati</taxon>
        <taxon>Bacillota</taxon>
        <taxon>Bacilli</taxon>
        <taxon>Bacillales</taxon>
        <taxon>Thermoactinomycetaceae</taxon>
        <taxon>Salinithrix</taxon>
    </lineage>
</organism>
<proteinExistence type="predicted"/>
<evidence type="ECO:0000256" key="1">
    <source>
        <dbReference type="SAM" id="Phobius"/>
    </source>
</evidence>
<reference evidence="3" key="1">
    <citation type="journal article" date="2019" name="Int. J. Syst. Evol. Microbiol.">
        <title>The Global Catalogue of Microorganisms (GCM) 10K type strain sequencing project: providing services to taxonomists for standard genome sequencing and annotation.</title>
        <authorList>
            <consortium name="The Broad Institute Genomics Platform"/>
            <consortium name="The Broad Institute Genome Sequencing Center for Infectious Disease"/>
            <person name="Wu L."/>
            <person name="Ma J."/>
        </authorList>
    </citation>
    <scope>NUCLEOTIDE SEQUENCE [LARGE SCALE GENOMIC DNA]</scope>
    <source>
        <strain evidence="3">IBRC-M 10813</strain>
    </source>
</reference>
<evidence type="ECO:0000313" key="2">
    <source>
        <dbReference type="EMBL" id="MFC4077358.1"/>
    </source>
</evidence>
<keyword evidence="1" id="KW-0472">Membrane</keyword>
<comment type="caution">
    <text evidence="2">The sequence shown here is derived from an EMBL/GenBank/DDBJ whole genome shotgun (WGS) entry which is preliminary data.</text>
</comment>
<keyword evidence="1" id="KW-0812">Transmembrane</keyword>
<gene>
    <name evidence="2" type="ORF">ACFOUO_11160</name>
</gene>
<dbReference type="Proteomes" id="UP001595843">
    <property type="component" value="Unassembled WGS sequence"/>
</dbReference>
<dbReference type="InterPro" id="IPR032820">
    <property type="entry name" value="ATPase_put"/>
</dbReference>
<evidence type="ECO:0000313" key="3">
    <source>
        <dbReference type="Proteomes" id="UP001595843"/>
    </source>
</evidence>
<sequence length="71" mass="7543">MKKNSDNPLRMMGLVGTLGLEVVAFTLFGAWAGRALDAQWGTKPIMLAVCVLVGLALGFVSAALTVRTFMD</sequence>
<feature type="transmembrane region" description="Helical" evidence="1">
    <location>
        <begin position="12"/>
        <end position="33"/>
    </location>
</feature>
<accession>A0ABV8JFV6</accession>
<keyword evidence="3" id="KW-1185">Reference proteome</keyword>
<dbReference type="RefSeq" id="WP_380705179.1">
    <property type="nucleotide sequence ID" value="NZ_JBHSAP010000015.1"/>
</dbReference>
<name>A0ABV8JFV6_9BACL</name>
<dbReference type="Pfam" id="PF09527">
    <property type="entry name" value="ATPase_gene1"/>
    <property type="match status" value="1"/>
</dbReference>
<dbReference type="EMBL" id="JBHSAP010000015">
    <property type="protein sequence ID" value="MFC4077358.1"/>
    <property type="molecule type" value="Genomic_DNA"/>
</dbReference>
<protein>
    <submittedName>
        <fullName evidence="2">AtpZ/AtpI family protein</fullName>
    </submittedName>
</protein>